<evidence type="ECO:0000313" key="1">
    <source>
        <dbReference type="Proteomes" id="UP000492821"/>
    </source>
</evidence>
<reference evidence="1" key="1">
    <citation type="journal article" date="2013" name="Genetics">
        <title>The draft genome and transcriptome of Panagrellus redivivus are shaped by the harsh demands of a free-living lifestyle.</title>
        <authorList>
            <person name="Srinivasan J."/>
            <person name="Dillman A.R."/>
            <person name="Macchietto M.G."/>
            <person name="Heikkinen L."/>
            <person name="Lakso M."/>
            <person name="Fracchia K.M."/>
            <person name="Antoshechkin I."/>
            <person name="Mortazavi A."/>
            <person name="Wong G."/>
            <person name="Sternberg P.W."/>
        </authorList>
    </citation>
    <scope>NUCLEOTIDE SEQUENCE [LARGE SCALE GENOMIC DNA]</scope>
    <source>
        <strain evidence="1">MT8872</strain>
    </source>
</reference>
<accession>A0A7E4ZQV7</accession>
<evidence type="ECO:0000313" key="2">
    <source>
        <dbReference type="WBParaSite" id="Pan_g1174.t1"/>
    </source>
</evidence>
<proteinExistence type="predicted"/>
<sequence>MDSIIANIPKILKIRTEDNQVMEVTGKVINECEALKNAFEMHADPVSEIYLPVESADLKNAFELLNFFDLDRPYFPLPICLLSEHRQAFLKADQPALKFLHGLPDEEKAGIEIAIDYLECERLDDCLRAFFFTVIHEFFEGCRSNTEEKNI</sequence>
<protein>
    <submittedName>
        <fullName evidence="2">BTB domain-containing protein</fullName>
    </submittedName>
</protein>
<dbReference type="Proteomes" id="UP000492821">
    <property type="component" value="Unassembled WGS sequence"/>
</dbReference>
<name>A0A7E4ZQV7_PANRE</name>
<reference evidence="2" key="2">
    <citation type="submission" date="2020-10" db="UniProtKB">
        <authorList>
            <consortium name="WormBaseParasite"/>
        </authorList>
    </citation>
    <scope>IDENTIFICATION</scope>
</reference>
<keyword evidence="1" id="KW-1185">Reference proteome</keyword>
<organism evidence="1 2">
    <name type="scientific">Panagrellus redivivus</name>
    <name type="common">Microworm</name>
    <dbReference type="NCBI Taxonomy" id="6233"/>
    <lineage>
        <taxon>Eukaryota</taxon>
        <taxon>Metazoa</taxon>
        <taxon>Ecdysozoa</taxon>
        <taxon>Nematoda</taxon>
        <taxon>Chromadorea</taxon>
        <taxon>Rhabditida</taxon>
        <taxon>Tylenchina</taxon>
        <taxon>Panagrolaimomorpha</taxon>
        <taxon>Panagrolaimoidea</taxon>
        <taxon>Panagrolaimidae</taxon>
        <taxon>Panagrellus</taxon>
    </lineage>
</organism>
<dbReference type="WBParaSite" id="Pan_g1174.t1">
    <property type="protein sequence ID" value="Pan_g1174.t1"/>
    <property type="gene ID" value="Pan_g1174"/>
</dbReference>
<dbReference type="AlphaFoldDB" id="A0A7E4ZQV7"/>